<protein>
    <submittedName>
        <fullName evidence="2">WGS project CBMI000000000 data, contig CS3069_c000371</fullName>
    </submittedName>
</protein>
<evidence type="ECO:0000256" key="1">
    <source>
        <dbReference type="SAM" id="MobiDB-lite"/>
    </source>
</evidence>
<sequence>MQGCWQRGTDKDQASEDQDQNQGTHAPDQQRQLQIPHFGVGFGQSEIQASVTDSPRQEPADSLTAQQPVGEKPSSIDEILAQSPPGLEQPGDPSLYYLGLLQNQNQLHHEHHRAQQYQGFPAPASPTSRMLFATTTLFFPLSLTSGISTSNICLRTGSSSSAASSCNSTKTTPETTLPTNDVSPSAESVPLPVQFQPELKLKQQC</sequence>
<feature type="compositionally biased region" description="Polar residues" evidence="1">
    <location>
        <begin position="45"/>
        <end position="54"/>
    </location>
</feature>
<dbReference type="AlphaFoldDB" id="A0A090N591"/>
<feature type="compositionally biased region" description="Low complexity" evidence="1">
    <location>
        <begin position="158"/>
        <end position="179"/>
    </location>
</feature>
<proteinExistence type="predicted"/>
<organism evidence="2">
    <name type="scientific">Fusarium clavum</name>
    <dbReference type="NCBI Taxonomy" id="2594811"/>
    <lineage>
        <taxon>Eukaryota</taxon>
        <taxon>Fungi</taxon>
        <taxon>Dikarya</taxon>
        <taxon>Ascomycota</taxon>
        <taxon>Pezizomycotina</taxon>
        <taxon>Sordariomycetes</taxon>
        <taxon>Hypocreomycetidae</taxon>
        <taxon>Hypocreales</taxon>
        <taxon>Nectriaceae</taxon>
        <taxon>Fusarium</taxon>
        <taxon>Fusarium incarnatum-equiseti species complex</taxon>
    </lineage>
</organism>
<dbReference type="EMBL" id="CBMI010000371">
    <property type="protein sequence ID" value="CEG04121.1"/>
    <property type="molecule type" value="Genomic_DNA"/>
</dbReference>
<feature type="region of interest" description="Disordered" evidence="1">
    <location>
        <begin position="1"/>
        <end position="73"/>
    </location>
</feature>
<reference evidence="2" key="1">
    <citation type="submission" date="2013-05" db="EMBL/GenBank/DDBJ databases">
        <title>Draft genome sequences of six wheat associated Fusarium spp. isolates.</title>
        <authorList>
            <person name="Moolhuijzen P.M."/>
            <person name="Manners J.M."/>
            <person name="Wilcox S."/>
            <person name="Bellgard M.I."/>
            <person name="Gardiner D.M."/>
        </authorList>
    </citation>
    <scope>NUCLEOTIDE SEQUENCE</scope>
    <source>
        <strain evidence="2">CS3069</strain>
    </source>
</reference>
<accession>A0A090N591</accession>
<name>A0A090N591_9HYPO</name>
<evidence type="ECO:0000313" key="2">
    <source>
        <dbReference type="EMBL" id="CEG04121.1"/>
    </source>
</evidence>
<comment type="caution">
    <text evidence="2">The sequence shown here is derived from an EMBL/GenBank/DDBJ whole genome shotgun (WGS) entry which is preliminary data.</text>
</comment>
<gene>
    <name evidence="2" type="ORF">BN850_0018510</name>
</gene>
<feature type="region of interest" description="Disordered" evidence="1">
    <location>
        <begin position="157"/>
        <end position="188"/>
    </location>
</feature>
<feature type="compositionally biased region" description="Polar residues" evidence="1">
    <location>
        <begin position="20"/>
        <end position="33"/>
    </location>
</feature>